<dbReference type="EMBL" id="LR778175">
    <property type="protein sequence ID" value="CAB1275583.1"/>
    <property type="molecule type" value="Genomic_DNA"/>
</dbReference>
<sequence length="393" mass="44241">MLRIFLIDRYILKELSLNVAASTLILMLIFGGLRFIHFLGKAARGDIPAGTVLSLAGYESLGALVLLLPLAAFLAVILVLGRMGNDGETIALYACGVGRNHLLRVMLIFGVLLAMIVGTISSYLAPLALARGYRIEQQALLAAETTGLVAGDFKKTHSGERIFYAERLSKDQLVMKDIFIQVQQPSQKVIFRAKQGHLETDEENGNKNLILENGYRYDFPTTDNSMRISRFARHGLLVRKGGEREFNIRHKTIPTLKLWAMGAPNDISEVQWRLSMPISTLLLVMFAVPLTRYEPRKGRYSGLVSAIVTYLIYSNTIGIARHWIDKGIVSTVFGLWWVHIVMLILVLISLWPPQPLQQILSWLRSNLPKFNFLGAFQSLFHLLRHISIFQNKK</sequence>
<feature type="transmembrane region" description="Helical" evidence="12">
    <location>
        <begin position="61"/>
        <end position="81"/>
    </location>
</feature>
<evidence type="ECO:0000256" key="5">
    <source>
        <dbReference type="ARBA" id="ARBA00022448"/>
    </source>
</evidence>
<feature type="transmembrane region" description="Helical" evidence="12">
    <location>
        <begin position="20"/>
        <end position="40"/>
    </location>
</feature>
<comment type="subcellular location">
    <subcellularLocation>
        <location evidence="2">Cell inner membrane</location>
        <topology evidence="2">Multi-pass membrane protein</topology>
    </subcellularLocation>
</comment>
<dbReference type="InterPro" id="IPR030922">
    <property type="entry name" value="LptF"/>
</dbReference>
<comment type="function">
    <text evidence="1">Part of the ABC transporter complex LptBFG involved in the translocation of lipopolysaccharide (LPS) from the inner membrane to the outer membrane.</text>
</comment>
<evidence type="ECO:0000256" key="6">
    <source>
        <dbReference type="ARBA" id="ARBA00022475"/>
    </source>
</evidence>
<keyword evidence="9 12" id="KW-1133">Transmembrane helix</keyword>
<evidence type="ECO:0000256" key="9">
    <source>
        <dbReference type="ARBA" id="ARBA00022989"/>
    </source>
</evidence>
<dbReference type="GO" id="GO:0015920">
    <property type="term" value="P:lipopolysaccharide transport"/>
    <property type="evidence" value="ECO:0007669"/>
    <property type="project" value="TreeGrafter"/>
</dbReference>
<dbReference type="NCBIfam" id="TIGR04407">
    <property type="entry name" value="LptF_YjgP"/>
    <property type="match status" value="1"/>
</dbReference>
<dbReference type="GO" id="GO:0055085">
    <property type="term" value="P:transmembrane transport"/>
    <property type="evidence" value="ECO:0007669"/>
    <property type="project" value="InterPro"/>
</dbReference>
<feature type="transmembrane region" description="Helical" evidence="12">
    <location>
        <begin position="327"/>
        <end position="350"/>
    </location>
</feature>
<comment type="subunit">
    <text evidence="11">Component of the lipopolysaccharide transport and assembly complex. The LptBFG transporter is composed of two ATP-binding proteins (LptB) and two transmembrane proteins (LptF and LptG).</text>
</comment>
<dbReference type="Pfam" id="PF03739">
    <property type="entry name" value="LptF_LptG"/>
    <property type="match status" value="1"/>
</dbReference>
<evidence type="ECO:0000256" key="8">
    <source>
        <dbReference type="ARBA" id="ARBA00022692"/>
    </source>
</evidence>
<evidence type="ECO:0000256" key="2">
    <source>
        <dbReference type="ARBA" id="ARBA00004429"/>
    </source>
</evidence>
<keyword evidence="5" id="KW-0813">Transport</keyword>
<evidence type="ECO:0000313" key="13">
    <source>
        <dbReference type="EMBL" id="CAB1275583.1"/>
    </source>
</evidence>
<evidence type="ECO:0000313" key="14">
    <source>
        <dbReference type="Proteomes" id="UP000516072"/>
    </source>
</evidence>
<dbReference type="Proteomes" id="UP000516072">
    <property type="component" value="Chromosome"/>
</dbReference>
<reference evidence="13 14" key="1">
    <citation type="submission" date="2020-03" db="EMBL/GenBank/DDBJ databases">
        <authorList>
            <person name="Picone N."/>
        </authorList>
    </citation>
    <scope>NUCLEOTIDE SEQUENCE [LARGE SCALE GENOMIC DNA]</scope>
    <source>
        <strain evidence="13">NSCAC1</strain>
    </source>
</reference>
<keyword evidence="8 12" id="KW-0812">Transmembrane</keyword>
<dbReference type="PANTHER" id="PTHR33529:SF7">
    <property type="entry name" value="LIPOPOLYSACCHARIDE EXPORT SYSTEM PERMEASE PROTEIN LPTF"/>
    <property type="match status" value="1"/>
</dbReference>
<protein>
    <recommendedName>
        <fullName evidence="4">Lipopolysaccharide export system permease protein LptF</fullName>
    </recommendedName>
</protein>
<evidence type="ECO:0000256" key="4">
    <source>
        <dbReference type="ARBA" id="ARBA00014213"/>
    </source>
</evidence>
<dbReference type="RefSeq" id="WP_197745057.1">
    <property type="nucleotide sequence ID" value="NZ_LR778175.1"/>
</dbReference>
<feature type="transmembrane region" description="Helical" evidence="12">
    <location>
        <begin position="300"/>
        <end position="320"/>
    </location>
</feature>
<dbReference type="InterPro" id="IPR005495">
    <property type="entry name" value="LptG/LptF_permease"/>
</dbReference>
<dbReference type="PANTHER" id="PTHR33529">
    <property type="entry name" value="SLR0882 PROTEIN-RELATED"/>
    <property type="match status" value="1"/>
</dbReference>
<organism evidence="13 14">
    <name type="scientific">Candidatus Nitrosacidococcus tergens</name>
    <dbReference type="NCBI Taxonomy" id="553981"/>
    <lineage>
        <taxon>Bacteria</taxon>
        <taxon>Pseudomonadati</taxon>
        <taxon>Pseudomonadota</taxon>
        <taxon>Gammaproteobacteria</taxon>
        <taxon>Chromatiales</taxon>
        <taxon>Chromatiaceae</taxon>
        <taxon>Candidatus Nitrosacidococcus</taxon>
    </lineage>
</organism>
<dbReference type="KEGG" id="ntg:NSCAC_0737"/>
<evidence type="ECO:0000256" key="7">
    <source>
        <dbReference type="ARBA" id="ARBA00022519"/>
    </source>
</evidence>
<keyword evidence="10 12" id="KW-0472">Membrane</keyword>
<keyword evidence="7" id="KW-0997">Cell inner membrane</keyword>
<gene>
    <name evidence="13" type="ORF">NSCAC_0737</name>
</gene>
<name>A0A7G1Q917_9GAMM</name>
<evidence type="ECO:0000256" key="1">
    <source>
        <dbReference type="ARBA" id="ARBA00002265"/>
    </source>
</evidence>
<evidence type="ECO:0000256" key="12">
    <source>
        <dbReference type="SAM" id="Phobius"/>
    </source>
</evidence>
<evidence type="ECO:0000256" key="11">
    <source>
        <dbReference type="ARBA" id="ARBA00026081"/>
    </source>
</evidence>
<keyword evidence="14" id="KW-1185">Reference proteome</keyword>
<dbReference type="GO" id="GO:0043190">
    <property type="term" value="C:ATP-binding cassette (ABC) transporter complex"/>
    <property type="evidence" value="ECO:0007669"/>
    <property type="project" value="InterPro"/>
</dbReference>
<evidence type="ECO:0000256" key="10">
    <source>
        <dbReference type="ARBA" id="ARBA00023136"/>
    </source>
</evidence>
<evidence type="ECO:0000256" key="3">
    <source>
        <dbReference type="ARBA" id="ARBA00007725"/>
    </source>
</evidence>
<comment type="similarity">
    <text evidence="3">Belongs to the LptF/LptG family.</text>
</comment>
<proteinExistence type="inferred from homology"/>
<dbReference type="AlphaFoldDB" id="A0A7G1Q917"/>
<keyword evidence="6" id="KW-1003">Cell membrane</keyword>
<accession>A0A7G1Q917</accession>
<feature type="transmembrane region" description="Helical" evidence="12">
    <location>
        <begin position="101"/>
        <end position="125"/>
    </location>
</feature>